<accession>A0AAX4PIH3</accession>
<feature type="coiled-coil region" evidence="1">
    <location>
        <begin position="19"/>
        <end position="57"/>
    </location>
</feature>
<dbReference type="PANTHER" id="PTHR46586:SF3">
    <property type="entry name" value="ANKYRIN REPEAT-CONTAINING PROTEIN"/>
    <property type="match status" value="1"/>
</dbReference>
<dbReference type="Gene3D" id="1.25.40.20">
    <property type="entry name" value="Ankyrin repeat-containing domain"/>
    <property type="match status" value="1"/>
</dbReference>
<sequence>MEVDRAIGLRSTKRAKTGITDEEEGLERLRRELIAALEDALAKCKRIQDERTKAEADIYHNESWEYRKAEAGVQSQRRVLAAKKNLSDVCARLQSVNDRVLGKLPGEVWESITCNLWDDDLFAFGMTCRFFREKQKDLCENSIHELCTDNEVLVESAEEVNLERLRWFRREGCPWKGPRRAGQKHECSAAAGGGHLEVLKWLRAQDPPCPWDESTCTAAAAGGHLQVLKFLRSQERPCPWGDLGETTIAAAARGHLEALRWLRAQEPPCPFCNYGLTCEAAATNGHLDVLKWLRSIDPPCPWNEAFCEYYSQFAGHQHVVDWIHEVGTLHWKENNS</sequence>
<evidence type="ECO:0000313" key="2">
    <source>
        <dbReference type="EMBL" id="WZN65754.1"/>
    </source>
</evidence>
<evidence type="ECO:0008006" key="4">
    <source>
        <dbReference type="Google" id="ProtNLM"/>
    </source>
</evidence>
<dbReference type="InterPro" id="IPR036770">
    <property type="entry name" value="Ankyrin_rpt-contain_sf"/>
</dbReference>
<gene>
    <name evidence="2" type="ORF">HKI87_13g73160</name>
</gene>
<protein>
    <recommendedName>
        <fullName evidence="4">F-box domain-containing protein</fullName>
    </recommendedName>
</protein>
<dbReference type="AlphaFoldDB" id="A0AAX4PIH3"/>
<evidence type="ECO:0000313" key="3">
    <source>
        <dbReference type="Proteomes" id="UP001472866"/>
    </source>
</evidence>
<organism evidence="2 3">
    <name type="scientific">Chloropicon roscoffensis</name>
    <dbReference type="NCBI Taxonomy" id="1461544"/>
    <lineage>
        <taxon>Eukaryota</taxon>
        <taxon>Viridiplantae</taxon>
        <taxon>Chlorophyta</taxon>
        <taxon>Chloropicophyceae</taxon>
        <taxon>Chloropicales</taxon>
        <taxon>Chloropicaceae</taxon>
        <taxon>Chloropicon</taxon>
    </lineage>
</organism>
<dbReference type="EMBL" id="CP151513">
    <property type="protein sequence ID" value="WZN65754.1"/>
    <property type="molecule type" value="Genomic_DNA"/>
</dbReference>
<dbReference type="SUPFAM" id="SSF140860">
    <property type="entry name" value="Pseudo ankyrin repeat-like"/>
    <property type="match status" value="1"/>
</dbReference>
<evidence type="ECO:0000256" key="1">
    <source>
        <dbReference type="SAM" id="Coils"/>
    </source>
</evidence>
<dbReference type="Proteomes" id="UP001472866">
    <property type="component" value="Chromosome 13"/>
</dbReference>
<name>A0AAX4PIH3_9CHLO</name>
<dbReference type="SUPFAM" id="SSF48403">
    <property type="entry name" value="Ankyrin repeat"/>
    <property type="match status" value="1"/>
</dbReference>
<dbReference type="InterPro" id="IPR052050">
    <property type="entry name" value="SecEffector_AnkRepeat"/>
</dbReference>
<dbReference type="PANTHER" id="PTHR46586">
    <property type="entry name" value="ANKYRIN REPEAT-CONTAINING PROTEIN"/>
    <property type="match status" value="1"/>
</dbReference>
<keyword evidence="3" id="KW-1185">Reference proteome</keyword>
<reference evidence="2 3" key="1">
    <citation type="submission" date="2024-03" db="EMBL/GenBank/DDBJ databases">
        <title>Complete genome sequence of the green alga Chloropicon roscoffensis RCC1871.</title>
        <authorList>
            <person name="Lemieux C."/>
            <person name="Pombert J.-F."/>
            <person name="Otis C."/>
            <person name="Turmel M."/>
        </authorList>
    </citation>
    <scope>NUCLEOTIDE SEQUENCE [LARGE SCALE GENOMIC DNA]</scope>
    <source>
        <strain evidence="2 3">RCC1871</strain>
    </source>
</reference>
<proteinExistence type="predicted"/>
<keyword evidence="1" id="KW-0175">Coiled coil</keyword>